<keyword evidence="3 7" id="KW-0812">Transmembrane</keyword>
<keyword evidence="5 7" id="KW-1133">Transmembrane helix</keyword>
<feature type="transmembrane region" description="Helical" evidence="7">
    <location>
        <begin position="237"/>
        <end position="257"/>
    </location>
</feature>
<dbReference type="InterPro" id="IPR035906">
    <property type="entry name" value="MetI-like_sf"/>
</dbReference>
<feature type="transmembrane region" description="Helical" evidence="7">
    <location>
        <begin position="121"/>
        <end position="140"/>
    </location>
</feature>
<keyword evidence="7" id="KW-0813">Transport</keyword>
<feature type="transmembrane region" description="Helical" evidence="7">
    <location>
        <begin position="344"/>
        <end position="365"/>
    </location>
</feature>
<dbReference type="PANTHER" id="PTHR30614">
    <property type="entry name" value="MEMBRANE COMPONENT OF AMINO ACID ABC TRANSPORTER"/>
    <property type="match status" value="1"/>
</dbReference>
<accession>A0ABW4MG01</accession>
<evidence type="ECO:0000256" key="6">
    <source>
        <dbReference type="ARBA" id="ARBA00023136"/>
    </source>
</evidence>
<evidence type="ECO:0000256" key="3">
    <source>
        <dbReference type="ARBA" id="ARBA00022692"/>
    </source>
</evidence>
<keyword evidence="6 7" id="KW-0472">Membrane</keyword>
<dbReference type="EMBL" id="JBHUEL010000009">
    <property type="protein sequence ID" value="MFD1767274.1"/>
    <property type="molecule type" value="Genomic_DNA"/>
</dbReference>
<sequence length="378" mass="40371">MNRTQRNLAYQAAALLLVFGAVALVVATASANLADRGIELGTEFLGDRAGFTLSESWLPYSPEDSNLWAIAAGIVNTLVISLFVAFFATFIGTGLGILRLSENALAKSFARSWVEIARNSPPILLLLFLYSFLGQVLPVADVVEPIQGVYLSLRGLAIPALDLQGMGWSVTGGVLLTLIGIGSVAKATASRQRETGLCPPWVKWAIAASALLWLLIIVLLLAPSASVELPKANGPDIVGGFILSPEFFTLITGLTFYTSGFVAEIVRTGLQSVTRGQWEAAYALGLSRGRTLRLVVIPQMLRVIIPPMTSQYINIVKNSTLVIAIGYADFMVVTGTVINKTSHAIEGTVIIIAVYLAINLSLSALMNQVNRRVQQGVG</sequence>
<evidence type="ECO:0000259" key="8">
    <source>
        <dbReference type="PROSITE" id="PS50928"/>
    </source>
</evidence>
<dbReference type="PROSITE" id="PS50928">
    <property type="entry name" value="ABC_TM1"/>
    <property type="match status" value="1"/>
</dbReference>
<proteinExistence type="inferred from homology"/>
<dbReference type="Gene3D" id="1.10.3720.10">
    <property type="entry name" value="MetI-like"/>
    <property type="match status" value="2"/>
</dbReference>
<evidence type="ECO:0000313" key="10">
    <source>
        <dbReference type="Proteomes" id="UP001597215"/>
    </source>
</evidence>
<dbReference type="SUPFAM" id="SSF161098">
    <property type="entry name" value="MetI-like"/>
    <property type="match status" value="1"/>
</dbReference>
<keyword evidence="10" id="KW-1185">Reference proteome</keyword>
<dbReference type="InterPro" id="IPR043429">
    <property type="entry name" value="ArtM/GltK/GlnP/TcyL/YhdX-like"/>
</dbReference>
<reference evidence="10" key="1">
    <citation type="journal article" date="2019" name="Int. J. Syst. Evol. Microbiol.">
        <title>The Global Catalogue of Microorganisms (GCM) 10K type strain sequencing project: providing services to taxonomists for standard genome sequencing and annotation.</title>
        <authorList>
            <consortium name="The Broad Institute Genomics Platform"/>
            <consortium name="The Broad Institute Genome Sequencing Center for Infectious Disease"/>
            <person name="Wu L."/>
            <person name="Ma J."/>
        </authorList>
    </citation>
    <scope>NUCLEOTIDE SEQUENCE [LARGE SCALE GENOMIC DNA]</scope>
    <source>
        <strain evidence="10">CGMCC 1.12449</strain>
    </source>
</reference>
<dbReference type="RefSeq" id="WP_381514496.1">
    <property type="nucleotide sequence ID" value="NZ_JBHUEL010000009.1"/>
</dbReference>
<dbReference type="PANTHER" id="PTHR30614:SF37">
    <property type="entry name" value="AMINO-ACID ABC TRANSPORTER PERMEASE PROTEIN YHDX-RELATED"/>
    <property type="match status" value="1"/>
</dbReference>
<feature type="domain" description="ABC transmembrane type-1" evidence="8">
    <location>
        <begin position="74"/>
        <end position="366"/>
    </location>
</feature>
<dbReference type="Proteomes" id="UP001597215">
    <property type="component" value="Unassembled WGS sequence"/>
</dbReference>
<evidence type="ECO:0000313" key="9">
    <source>
        <dbReference type="EMBL" id="MFD1767274.1"/>
    </source>
</evidence>
<feature type="transmembrane region" description="Helical" evidence="7">
    <location>
        <begin position="320"/>
        <end position="338"/>
    </location>
</feature>
<comment type="caution">
    <text evidence="9">The sequence shown here is derived from an EMBL/GenBank/DDBJ whole genome shotgun (WGS) entry which is preliminary data.</text>
</comment>
<evidence type="ECO:0000256" key="7">
    <source>
        <dbReference type="RuleBase" id="RU363032"/>
    </source>
</evidence>
<feature type="transmembrane region" description="Helical" evidence="7">
    <location>
        <begin position="166"/>
        <end position="189"/>
    </location>
</feature>
<dbReference type="InterPro" id="IPR000515">
    <property type="entry name" value="MetI-like"/>
</dbReference>
<feature type="transmembrane region" description="Helical" evidence="7">
    <location>
        <begin position="67"/>
        <end position="100"/>
    </location>
</feature>
<dbReference type="CDD" id="cd06261">
    <property type="entry name" value="TM_PBP2"/>
    <property type="match status" value="1"/>
</dbReference>
<evidence type="ECO:0000256" key="1">
    <source>
        <dbReference type="ARBA" id="ARBA00004651"/>
    </source>
</evidence>
<gene>
    <name evidence="9" type="ORF">ACFSAG_10515</name>
</gene>
<evidence type="ECO:0000256" key="2">
    <source>
        <dbReference type="ARBA" id="ARBA00010072"/>
    </source>
</evidence>
<comment type="subcellular location">
    <subcellularLocation>
        <location evidence="1 7">Cell membrane</location>
        <topology evidence="1 7">Multi-pass membrane protein</topology>
    </subcellularLocation>
</comment>
<keyword evidence="4" id="KW-0029">Amino-acid transport</keyword>
<name>A0ABW4MG01_9SPHN</name>
<feature type="transmembrane region" description="Helical" evidence="7">
    <location>
        <begin position="201"/>
        <end position="225"/>
    </location>
</feature>
<organism evidence="9 10">
    <name type="scientific">Sphingorhabdus buctiana</name>
    <dbReference type="NCBI Taxonomy" id="1508805"/>
    <lineage>
        <taxon>Bacteria</taxon>
        <taxon>Pseudomonadati</taxon>
        <taxon>Pseudomonadota</taxon>
        <taxon>Alphaproteobacteria</taxon>
        <taxon>Sphingomonadales</taxon>
        <taxon>Sphingomonadaceae</taxon>
        <taxon>Sphingorhabdus</taxon>
    </lineage>
</organism>
<protein>
    <submittedName>
        <fullName evidence="9">ABC transporter permease subunit</fullName>
    </submittedName>
</protein>
<comment type="similarity">
    <text evidence="2">Belongs to the binding-protein-dependent transport system permease family. HisMQ subfamily.</text>
</comment>
<dbReference type="Pfam" id="PF00528">
    <property type="entry name" value="BPD_transp_1"/>
    <property type="match status" value="1"/>
</dbReference>
<evidence type="ECO:0000256" key="4">
    <source>
        <dbReference type="ARBA" id="ARBA00022970"/>
    </source>
</evidence>
<evidence type="ECO:0000256" key="5">
    <source>
        <dbReference type="ARBA" id="ARBA00022989"/>
    </source>
</evidence>